<organism evidence="1 2">
    <name type="scientific">Panagrolaimus sp. JU765</name>
    <dbReference type="NCBI Taxonomy" id="591449"/>
    <lineage>
        <taxon>Eukaryota</taxon>
        <taxon>Metazoa</taxon>
        <taxon>Ecdysozoa</taxon>
        <taxon>Nematoda</taxon>
        <taxon>Chromadorea</taxon>
        <taxon>Rhabditida</taxon>
        <taxon>Tylenchina</taxon>
        <taxon>Panagrolaimomorpha</taxon>
        <taxon>Panagrolaimoidea</taxon>
        <taxon>Panagrolaimidae</taxon>
        <taxon>Panagrolaimus</taxon>
    </lineage>
</organism>
<sequence>MTGEIVQEERGPARRQHEALIDFTFEQCEKMFELQCQLELEKRRIAAAKKFGPDKLDLTFSSSPDLSGLIDLFQLNKTNGVKEKKPTYKTTVFADIDDDLELFEMDDDVKIDLNGDWCNDRKHSMCRHFETPISVLPTLRSSSGPDYDAIVHENTCNARRSLQHPAAAIGLKH</sequence>
<reference evidence="2" key="1">
    <citation type="submission" date="2022-11" db="UniProtKB">
        <authorList>
            <consortium name="WormBaseParasite"/>
        </authorList>
    </citation>
    <scope>IDENTIFICATION</scope>
</reference>
<dbReference type="WBParaSite" id="JU765_v2.g6111.t1">
    <property type="protein sequence ID" value="JU765_v2.g6111.t1"/>
    <property type="gene ID" value="JU765_v2.g6111"/>
</dbReference>
<evidence type="ECO:0000313" key="2">
    <source>
        <dbReference type="WBParaSite" id="JU765_v2.g6111.t1"/>
    </source>
</evidence>
<accession>A0AC34REH5</accession>
<protein>
    <submittedName>
        <fullName evidence="2">Uncharacterized protein</fullName>
    </submittedName>
</protein>
<name>A0AC34REH5_9BILA</name>
<dbReference type="Proteomes" id="UP000887576">
    <property type="component" value="Unplaced"/>
</dbReference>
<proteinExistence type="predicted"/>
<evidence type="ECO:0000313" key="1">
    <source>
        <dbReference type="Proteomes" id="UP000887576"/>
    </source>
</evidence>